<evidence type="ECO:0000313" key="2">
    <source>
        <dbReference type="Proteomes" id="UP000683925"/>
    </source>
</evidence>
<reference evidence="1" key="1">
    <citation type="submission" date="2021-01" db="EMBL/GenBank/DDBJ databases">
        <authorList>
            <consortium name="Genoscope - CEA"/>
            <person name="William W."/>
        </authorList>
    </citation>
    <scope>NUCLEOTIDE SEQUENCE</scope>
</reference>
<gene>
    <name evidence="1" type="ORF">POCTA_138.1.T1550128</name>
</gene>
<comment type="caution">
    <text evidence="1">The sequence shown here is derived from an EMBL/GenBank/DDBJ whole genome shotgun (WGS) entry which is preliminary data.</text>
</comment>
<sequence length="210" mass="25011">MSCKCLISIKNRIKNYKAFIKSSRQLHRMEYDGQPLCGYQNPKSHQQDKSIIQSFNYRTNNLGPEQQRGLCKTNPRQTTKRVSSAMNCRNTESIPEMQVWKRDCYMDMLRLTGRREDLYYYTESVFLFNQRDMRRDSIFSSNNSNSLENSLIFNEQSANKRINDCHKRKHYALDYQLKFLIRTKELPINQKNQIENQTQNSIKEQEGVIL</sequence>
<evidence type="ECO:0000313" key="1">
    <source>
        <dbReference type="EMBL" id="CAD8211835.1"/>
    </source>
</evidence>
<dbReference type="AlphaFoldDB" id="A0A8S1YCQ0"/>
<proteinExistence type="predicted"/>
<dbReference type="OrthoDB" id="283959at2759"/>
<accession>A0A8S1YCQ0</accession>
<protein>
    <submittedName>
        <fullName evidence="1">Uncharacterized protein</fullName>
    </submittedName>
</protein>
<name>A0A8S1YCQ0_PAROT</name>
<dbReference type="Proteomes" id="UP000683925">
    <property type="component" value="Unassembled WGS sequence"/>
</dbReference>
<dbReference type="EMBL" id="CAJJDP010000157">
    <property type="protein sequence ID" value="CAD8211835.1"/>
    <property type="molecule type" value="Genomic_DNA"/>
</dbReference>
<organism evidence="1 2">
    <name type="scientific">Paramecium octaurelia</name>
    <dbReference type="NCBI Taxonomy" id="43137"/>
    <lineage>
        <taxon>Eukaryota</taxon>
        <taxon>Sar</taxon>
        <taxon>Alveolata</taxon>
        <taxon>Ciliophora</taxon>
        <taxon>Intramacronucleata</taxon>
        <taxon>Oligohymenophorea</taxon>
        <taxon>Peniculida</taxon>
        <taxon>Parameciidae</taxon>
        <taxon>Paramecium</taxon>
    </lineage>
</organism>
<keyword evidence="2" id="KW-1185">Reference proteome</keyword>